<reference evidence="1 2" key="1">
    <citation type="submission" date="2015-07" db="EMBL/GenBank/DDBJ databases">
        <title>The genome of Melipona quadrifasciata.</title>
        <authorList>
            <person name="Pan H."/>
            <person name="Kapheim K."/>
        </authorList>
    </citation>
    <scope>NUCLEOTIDE SEQUENCE [LARGE SCALE GENOMIC DNA]</scope>
    <source>
        <strain evidence="1">0111107301</strain>
        <tissue evidence="1">Whole body</tissue>
    </source>
</reference>
<dbReference type="EMBL" id="KQ435982">
    <property type="protein sequence ID" value="KOX67760.1"/>
    <property type="molecule type" value="Genomic_DNA"/>
</dbReference>
<name>A0A0M8ZNA7_9HYME</name>
<organism evidence="1 2">
    <name type="scientific">Melipona quadrifasciata</name>
    <dbReference type="NCBI Taxonomy" id="166423"/>
    <lineage>
        <taxon>Eukaryota</taxon>
        <taxon>Metazoa</taxon>
        <taxon>Ecdysozoa</taxon>
        <taxon>Arthropoda</taxon>
        <taxon>Hexapoda</taxon>
        <taxon>Insecta</taxon>
        <taxon>Pterygota</taxon>
        <taxon>Neoptera</taxon>
        <taxon>Endopterygota</taxon>
        <taxon>Hymenoptera</taxon>
        <taxon>Apocrita</taxon>
        <taxon>Aculeata</taxon>
        <taxon>Apoidea</taxon>
        <taxon>Anthophila</taxon>
        <taxon>Apidae</taxon>
        <taxon>Melipona</taxon>
    </lineage>
</organism>
<proteinExistence type="predicted"/>
<accession>A0A0M8ZNA7</accession>
<dbReference type="Proteomes" id="UP000053105">
    <property type="component" value="Unassembled WGS sequence"/>
</dbReference>
<gene>
    <name evidence="1" type="ORF">WN51_08188</name>
</gene>
<protein>
    <submittedName>
        <fullName evidence="1">Uncharacterized protein</fullName>
    </submittedName>
</protein>
<evidence type="ECO:0000313" key="1">
    <source>
        <dbReference type="EMBL" id="KOX67760.1"/>
    </source>
</evidence>
<sequence>MRRFVPIHIGRVLPANISLRATQLPKTHPFTSTERIGELSPISLDQPPEQANVTWCVYQLKKLFLQIVDTRHT</sequence>
<dbReference type="AlphaFoldDB" id="A0A0M8ZNA7"/>
<evidence type="ECO:0000313" key="2">
    <source>
        <dbReference type="Proteomes" id="UP000053105"/>
    </source>
</evidence>
<keyword evidence="2" id="KW-1185">Reference proteome</keyword>